<feature type="domain" description="HAMP" evidence="6">
    <location>
        <begin position="218"/>
        <end position="271"/>
    </location>
</feature>
<dbReference type="SUPFAM" id="SSF103190">
    <property type="entry name" value="Sensory domain-like"/>
    <property type="match status" value="1"/>
</dbReference>
<keyword evidence="1 3" id="KW-0807">Transducer</keyword>
<dbReference type="SMART" id="SM00283">
    <property type="entry name" value="MA"/>
    <property type="match status" value="1"/>
</dbReference>
<comment type="caution">
    <text evidence="7">The sequence shown here is derived from an EMBL/GenBank/DDBJ whole genome shotgun (WGS) entry which is preliminary data.</text>
</comment>
<dbReference type="SMART" id="SM00304">
    <property type="entry name" value="HAMP"/>
    <property type="match status" value="1"/>
</dbReference>
<keyword evidence="4" id="KW-0812">Transmembrane</keyword>
<evidence type="ECO:0000259" key="6">
    <source>
        <dbReference type="PROSITE" id="PS50885"/>
    </source>
</evidence>
<dbReference type="PANTHER" id="PTHR32089:SF112">
    <property type="entry name" value="LYSOZYME-LIKE PROTEIN-RELATED"/>
    <property type="match status" value="1"/>
</dbReference>
<evidence type="ECO:0008006" key="9">
    <source>
        <dbReference type="Google" id="ProtNLM"/>
    </source>
</evidence>
<name>A0ABQ4RXG5_9HYPH</name>
<dbReference type="InterPro" id="IPR029151">
    <property type="entry name" value="Sensor-like_sf"/>
</dbReference>
<reference evidence="7" key="1">
    <citation type="journal article" date="2021" name="Front. Microbiol.">
        <title>Comprehensive Comparative Genomics and Phenotyping of Methylobacterium Species.</title>
        <authorList>
            <person name="Alessa O."/>
            <person name="Ogura Y."/>
            <person name="Fujitani Y."/>
            <person name="Takami H."/>
            <person name="Hayashi T."/>
            <person name="Sahin N."/>
            <person name="Tani A."/>
        </authorList>
    </citation>
    <scope>NUCLEOTIDE SEQUENCE</scope>
    <source>
        <strain evidence="7">DSM 19015</strain>
    </source>
</reference>
<evidence type="ECO:0000256" key="4">
    <source>
        <dbReference type="SAM" id="Phobius"/>
    </source>
</evidence>
<dbReference type="PROSITE" id="PS50111">
    <property type="entry name" value="CHEMOTAXIS_TRANSDUC_2"/>
    <property type="match status" value="1"/>
</dbReference>
<keyword evidence="4" id="KW-1133">Transmembrane helix</keyword>
<dbReference type="Pfam" id="PF00015">
    <property type="entry name" value="MCPsignal"/>
    <property type="match status" value="1"/>
</dbReference>
<proteinExistence type="inferred from homology"/>
<dbReference type="Proteomes" id="UP001055125">
    <property type="component" value="Unassembled WGS sequence"/>
</dbReference>
<dbReference type="PANTHER" id="PTHR32089">
    <property type="entry name" value="METHYL-ACCEPTING CHEMOTAXIS PROTEIN MCPB"/>
    <property type="match status" value="1"/>
</dbReference>
<reference evidence="7" key="2">
    <citation type="submission" date="2021-08" db="EMBL/GenBank/DDBJ databases">
        <authorList>
            <person name="Tani A."/>
            <person name="Ola A."/>
            <person name="Ogura Y."/>
            <person name="Katsura K."/>
            <person name="Hayashi T."/>
        </authorList>
    </citation>
    <scope>NUCLEOTIDE SEQUENCE</scope>
    <source>
        <strain evidence="7">DSM 19015</strain>
    </source>
</reference>
<evidence type="ECO:0000313" key="8">
    <source>
        <dbReference type="Proteomes" id="UP001055125"/>
    </source>
</evidence>
<dbReference type="Gene3D" id="6.10.340.10">
    <property type="match status" value="1"/>
</dbReference>
<accession>A0ABQ4RXG5</accession>
<sequence length="566" mass="59619">MTVLRSLTSKIIMLAAAAIITTSGILWVVTGRQIWSQLELRQVQEGDRNLRTLALVFNSKVDGASVQVDGDRIARVVAPNLAGLNDFSIVDSAVAYLGGNATVFSYDAATDKFVRRITNVKKENGERAVGTTLAADHAAQAVLRRGETYRGPANLFGRNFFTVYQPTFDAASKVNGILYIGIPLENFQAVYDRTMSTMTWTALAVTLLACLVLGAAALHLFRPLKVIAERTTSLSEGDLDSPVQFGNRQDEIGSVARALEGLLDTSRQARALESDQRESSAEERKRRAHLDGEIERFRVQVSQAIRSFGERSAEMRDRAASMTTLSGEACRAAEGATAGSRETSSNVQTVASAAEELTASIAEISARIDQAKGEVHGAFGEAEATNKQIGELATTAQRIGDVVGLIRAIAEQTNLLALNATIEAARAGEAGRGFAVVASEVKALASQTAKATDEIATQIASVQNSTSTAVDAIGRMTGRMGTISTTTADLADAVSAQGAATGEISRNAGDTASTSVAIARDLGTVTDVAQRTAEMAAKVQATASSVEAVASGLEAEIDRFLRAVAA</sequence>
<dbReference type="CDD" id="cd06225">
    <property type="entry name" value="HAMP"/>
    <property type="match status" value="1"/>
</dbReference>
<organism evidence="7 8">
    <name type="scientific">Methylobacterium iners</name>
    <dbReference type="NCBI Taxonomy" id="418707"/>
    <lineage>
        <taxon>Bacteria</taxon>
        <taxon>Pseudomonadati</taxon>
        <taxon>Pseudomonadota</taxon>
        <taxon>Alphaproteobacteria</taxon>
        <taxon>Hyphomicrobiales</taxon>
        <taxon>Methylobacteriaceae</taxon>
        <taxon>Methylobacterium</taxon>
    </lineage>
</organism>
<feature type="domain" description="Methyl-accepting transducer" evidence="5">
    <location>
        <begin position="297"/>
        <end position="550"/>
    </location>
</feature>
<evidence type="ECO:0000259" key="5">
    <source>
        <dbReference type="PROSITE" id="PS50111"/>
    </source>
</evidence>
<comment type="similarity">
    <text evidence="2">Belongs to the methyl-accepting chemotaxis (MCP) protein family.</text>
</comment>
<dbReference type="PROSITE" id="PS50885">
    <property type="entry name" value="HAMP"/>
    <property type="match status" value="1"/>
</dbReference>
<dbReference type="Pfam" id="PF00672">
    <property type="entry name" value="HAMP"/>
    <property type="match status" value="1"/>
</dbReference>
<evidence type="ECO:0000256" key="3">
    <source>
        <dbReference type="PROSITE-ProRule" id="PRU00284"/>
    </source>
</evidence>
<protein>
    <recommendedName>
        <fullName evidence="9">Chemotaxis protein</fullName>
    </recommendedName>
</protein>
<evidence type="ECO:0000256" key="2">
    <source>
        <dbReference type="ARBA" id="ARBA00029447"/>
    </source>
</evidence>
<dbReference type="InterPro" id="IPR033462">
    <property type="entry name" value="Cache_3-Cache_2"/>
</dbReference>
<dbReference type="Gene3D" id="1.10.287.950">
    <property type="entry name" value="Methyl-accepting chemotaxis protein"/>
    <property type="match status" value="1"/>
</dbReference>
<evidence type="ECO:0000256" key="1">
    <source>
        <dbReference type="ARBA" id="ARBA00023224"/>
    </source>
</evidence>
<dbReference type="SUPFAM" id="SSF58104">
    <property type="entry name" value="Methyl-accepting chemotaxis protein (MCP) signaling domain"/>
    <property type="match status" value="1"/>
</dbReference>
<feature type="transmembrane region" description="Helical" evidence="4">
    <location>
        <begin position="12"/>
        <end position="31"/>
    </location>
</feature>
<evidence type="ECO:0000313" key="7">
    <source>
        <dbReference type="EMBL" id="GJD95266.1"/>
    </source>
</evidence>
<dbReference type="Pfam" id="PF17201">
    <property type="entry name" value="Cache_3-Cache_2"/>
    <property type="match status" value="1"/>
</dbReference>
<dbReference type="InterPro" id="IPR004089">
    <property type="entry name" value="MCPsignal_dom"/>
</dbReference>
<keyword evidence="8" id="KW-1185">Reference proteome</keyword>
<dbReference type="EMBL" id="BPQP01000034">
    <property type="protein sequence ID" value="GJD95266.1"/>
    <property type="molecule type" value="Genomic_DNA"/>
</dbReference>
<gene>
    <name evidence="7" type="ORF">OCOJLMKI_2477</name>
</gene>
<keyword evidence="4" id="KW-0472">Membrane</keyword>
<dbReference type="InterPro" id="IPR003660">
    <property type="entry name" value="HAMP_dom"/>
</dbReference>
<feature type="transmembrane region" description="Helical" evidence="4">
    <location>
        <begin position="200"/>
        <end position="221"/>
    </location>
</feature>